<evidence type="ECO:0000259" key="5">
    <source>
        <dbReference type="PROSITE" id="PS51071"/>
    </source>
</evidence>
<dbReference type="PANTHER" id="PTHR30514">
    <property type="entry name" value="GLUCOKINASE"/>
    <property type="match status" value="1"/>
</dbReference>
<dbReference type="InterPro" id="IPR000281">
    <property type="entry name" value="HTH_RpiR"/>
</dbReference>
<dbReference type="EMBL" id="QEOB01000029">
    <property type="protein sequence ID" value="PVX71466.1"/>
    <property type="molecule type" value="Genomic_DNA"/>
</dbReference>
<dbReference type="InterPro" id="IPR001347">
    <property type="entry name" value="SIS_dom"/>
</dbReference>
<protein>
    <submittedName>
        <fullName evidence="6">RpiR family transcriptional regulator</fullName>
    </submittedName>
</protein>
<dbReference type="InterPro" id="IPR009057">
    <property type="entry name" value="Homeodomain-like_sf"/>
</dbReference>
<dbReference type="InterPro" id="IPR035472">
    <property type="entry name" value="RpiR-like_SIS"/>
</dbReference>
<comment type="caution">
    <text evidence="6">The sequence shown here is derived from an EMBL/GenBank/DDBJ whole genome shotgun (WGS) entry which is preliminary data.</text>
</comment>
<dbReference type="InterPro" id="IPR036388">
    <property type="entry name" value="WH-like_DNA-bd_sf"/>
</dbReference>
<proteinExistence type="predicted"/>
<organism evidence="6 7">
    <name type="scientific">Paraburkholderia unamae</name>
    <dbReference type="NCBI Taxonomy" id="219649"/>
    <lineage>
        <taxon>Bacteria</taxon>
        <taxon>Pseudomonadati</taxon>
        <taxon>Pseudomonadota</taxon>
        <taxon>Betaproteobacteria</taxon>
        <taxon>Burkholderiales</taxon>
        <taxon>Burkholderiaceae</taxon>
        <taxon>Paraburkholderia</taxon>
    </lineage>
</organism>
<evidence type="ECO:0000256" key="3">
    <source>
        <dbReference type="ARBA" id="ARBA00023152"/>
    </source>
</evidence>
<feature type="domain" description="HTH rpiR-type" evidence="5">
    <location>
        <begin position="3"/>
        <end position="79"/>
    </location>
</feature>
<dbReference type="CDD" id="cd05013">
    <property type="entry name" value="SIS_RpiR"/>
    <property type="match status" value="1"/>
</dbReference>
<dbReference type="InterPro" id="IPR046348">
    <property type="entry name" value="SIS_dom_sf"/>
</dbReference>
<gene>
    <name evidence="6" type="ORF">C7402_12978</name>
</gene>
<keyword evidence="2" id="KW-0238">DNA-binding</keyword>
<evidence type="ECO:0000256" key="2">
    <source>
        <dbReference type="ARBA" id="ARBA00023125"/>
    </source>
</evidence>
<name>A0ABX5KCD7_9BURK</name>
<dbReference type="Gene3D" id="1.10.10.10">
    <property type="entry name" value="Winged helix-like DNA-binding domain superfamily/Winged helix DNA-binding domain"/>
    <property type="match status" value="1"/>
</dbReference>
<dbReference type="Pfam" id="PF01418">
    <property type="entry name" value="HTH_6"/>
    <property type="match status" value="1"/>
</dbReference>
<dbReference type="PANTHER" id="PTHR30514:SF18">
    <property type="entry name" value="RPIR-FAMILY TRANSCRIPTIONAL REGULATOR"/>
    <property type="match status" value="1"/>
</dbReference>
<reference evidence="6 7" key="1">
    <citation type="submission" date="2018-05" db="EMBL/GenBank/DDBJ databases">
        <title>Genomic Encyclopedia of Type Strains, Phase IV (KMG-V): Genome sequencing to study the core and pangenomes of soil and plant-associated prokaryotes.</title>
        <authorList>
            <person name="Whitman W."/>
        </authorList>
    </citation>
    <scope>NUCLEOTIDE SEQUENCE [LARGE SCALE GENOMIC DNA]</scope>
    <source>
        <strain evidence="6 7">SCZa-39</strain>
    </source>
</reference>
<evidence type="ECO:0000256" key="4">
    <source>
        <dbReference type="ARBA" id="ARBA00023163"/>
    </source>
</evidence>
<evidence type="ECO:0000256" key="1">
    <source>
        <dbReference type="ARBA" id="ARBA00023015"/>
    </source>
</evidence>
<sequence length="284" mass="30990">MTSTLHDRILELQDQFTESERRLAQVTLECIGNLAAYTGAELAQRAGVSKASAGRFFRRLGYENFNEVRALARDEADRGSPLHELAQVDGAAANPAANPAAHHLATDLQNLSKTFERLDPADVRRVCALLKSARTVYIAGFRNGRVVAQYAWALLTQLRGGVALVPGAGLNLAEDLADLGARDVLLVMDFRRRVSLLRPMVEHANRVNAKVVILTDPTATELPARSDVVLRCVNRGAALFDSYVAAISVVNHLCSTFALALGDTARERLEGIEALHEQYGDLHR</sequence>
<keyword evidence="3" id="KW-0324">Glycolysis</keyword>
<keyword evidence="1" id="KW-0805">Transcription regulation</keyword>
<keyword evidence="7" id="KW-1185">Reference proteome</keyword>
<accession>A0ABX5KCD7</accession>
<evidence type="ECO:0000313" key="6">
    <source>
        <dbReference type="EMBL" id="PVX71466.1"/>
    </source>
</evidence>
<keyword evidence="4" id="KW-0804">Transcription</keyword>
<dbReference type="Proteomes" id="UP000245712">
    <property type="component" value="Unassembled WGS sequence"/>
</dbReference>
<dbReference type="PROSITE" id="PS51071">
    <property type="entry name" value="HTH_RPIR"/>
    <property type="match status" value="1"/>
</dbReference>
<dbReference type="InterPro" id="IPR047640">
    <property type="entry name" value="RpiR-like"/>
</dbReference>
<dbReference type="Gene3D" id="3.40.50.10490">
    <property type="entry name" value="Glucose-6-phosphate isomerase like protein, domain 1"/>
    <property type="match status" value="1"/>
</dbReference>
<dbReference type="Pfam" id="PF01380">
    <property type="entry name" value="SIS"/>
    <property type="match status" value="1"/>
</dbReference>
<evidence type="ECO:0000313" key="7">
    <source>
        <dbReference type="Proteomes" id="UP000245712"/>
    </source>
</evidence>
<dbReference type="RefSeq" id="WP_112173650.1">
    <property type="nucleotide sequence ID" value="NZ_QEOB01000029.1"/>
</dbReference>
<dbReference type="SUPFAM" id="SSF46689">
    <property type="entry name" value="Homeodomain-like"/>
    <property type="match status" value="1"/>
</dbReference>
<dbReference type="SUPFAM" id="SSF53697">
    <property type="entry name" value="SIS domain"/>
    <property type="match status" value="1"/>
</dbReference>